<feature type="region of interest" description="Disordered" evidence="5">
    <location>
        <begin position="1"/>
        <end position="23"/>
    </location>
</feature>
<dbReference type="CDD" id="cd04666">
    <property type="entry name" value="NUDIX_DIPP2_like_Nudt4"/>
    <property type="match status" value="1"/>
</dbReference>
<dbReference type="EMBL" id="SMBK01000003">
    <property type="protein sequence ID" value="TCU39278.1"/>
    <property type="molecule type" value="Genomic_DNA"/>
</dbReference>
<dbReference type="InterPro" id="IPR047198">
    <property type="entry name" value="DDP-like_NUDIX"/>
</dbReference>
<keyword evidence="3" id="KW-0378">Hydrolase</keyword>
<dbReference type="Gene3D" id="3.90.79.10">
    <property type="entry name" value="Nucleoside Triphosphate Pyrophosphohydrolase"/>
    <property type="match status" value="1"/>
</dbReference>
<dbReference type="PANTHER" id="PTHR12629:SF0">
    <property type="entry name" value="DIPHOSPHOINOSITOL-POLYPHOSPHATE DIPHOSPHATASE"/>
    <property type="match status" value="1"/>
</dbReference>
<comment type="cofactor">
    <cofactor evidence="1">
        <name>Mg(2+)</name>
        <dbReference type="ChEBI" id="CHEBI:18420"/>
    </cofactor>
</comment>
<feature type="domain" description="Nudix hydrolase" evidence="6">
    <location>
        <begin position="70"/>
        <end position="202"/>
    </location>
</feature>
<dbReference type="PROSITE" id="PS51462">
    <property type="entry name" value="NUDIX"/>
    <property type="match status" value="1"/>
</dbReference>
<dbReference type="SUPFAM" id="SSF55811">
    <property type="entry name" value="Nudix"/>
    <property type="match status" value="1"/>
</dbReference>
<dbReference type="GO" id="GO:0005737">
    <property type="term" value="C:cytoplasm"/>
    <property type="evidence" value="ECO:0007669"/>
    <property type="project" value="TreeGrafter"/>
</dbReference>
<evidence type="ECO:0000259" key="6">
    <source>
        <dbReference type="PROSITE" id="PS51462"/>
    </source>
</evidence>
<feature type="compositionally biased region" description="Basic and acidic residues" evidence="5">
    <location>
        <begin position="9"/>
        <end position="23"/>
    </location>
</feature>
<evidence type="ECO:0000256" key="2">
    <source>
        <dbReference type="ARBA" id="ARBA00022723"/>
    </source>
</evidence>
<proteinExistence type="predicted"/>
<evidence type="ECO:0000256" key="3">
    <source>
        <dbReference type="ARBA" id="ARBA00022801"/>
    </source>
</evidence>
<accession>A0A4R3RT24</accession>
<protein>
    <submittedName>
        <fullName evidence="7">8-oxo-dGTP pyrophosphatase MutT (NUDIX family)</fullName>
    </submittedName>
</protein>
<dbReference type="InterPro" id="IPR015797">
    <property type="entry name" value="NUDIX_hydrolase-like_dom_sf"/>
</dbReference>
<dbReference type="PANTHER" id="PTHR12629">
    <property type="entry name" value="DIPHOSPHOINOSITOL POLYPHOSPHATE PHOSPHOHYDROLASE"/>
    <property type="match status" value="1"/>
</dbReference>
<gene>
    <name evidence="7" type="ORF">EV129_103123</name>
</gene>
<evidence type="ECO:0000313" key="7">
    <source>
        <dbReference type="EMBL" id="TCU39278.1"/>
    </source>
</evidence>
<dbReference type="Proteomes" id="UP000295507">
    <property type="component" value="Unassembled WGS sequence"/>
</dbReference>
<keyword evidence="2" id="KW-0479">Metal-binding</keyword>
<dbReference type="AlphaFoldDB" id="A0A4R3RT24"/>
<sequence length="210" mass="24040">MPNWFGAARSEEAKRNSHEEQNAYHGDLTEQCHRTGMRTSVITPQQKMAGKKSRTFLGKLAEHYDALSQPCYEQCAALCYRPASDGVQVLVVTSRESGRWIIPKGWPIEGKKDYQVAAQEALEEAGIRGKVKKKPFGYFTYLKKLDTGRQVPCIVQVHLLKVDGTETDFRENGQRRREWVSCYEAARRVQEPELKGLLLMLAHKEDSRRK</sequence>
<evidence type="ECO:0000256" key="5">
    <source>
        <dbReference type="SAM" id="MobiDB-lite"/>
    </source>
</evidence>
<dbReference type="GO" id="GO:0046872">
    <property type="term" value="F:metal ion binding"/>
    <property type="evidence" value="ECO:0007669"/>
    <property type="project" value="UniProtKB-KW"/>
</dbReference>
<keyword evidence="4" id="KW-0460">Magnesium</keyword>
<evidence type="ECO:0000256" key="4">
    <source>
        <dbReference type="ARBA" id="ARBA00022842"/>
    </source>
</evidence>
<evidence type="ECO:0000256" key="1">
    <source>
        <dbReference type="ARBA" id="ARBA00001946"/>
    </source>
</evidence>
<dbReference type="InterPro" id="IPR000086">
    <property type="entry name" value="NUDIX_hydrolase_dom"/>
</dbReference>
<dbReference type="GO" id="GO:0016462">
    <property type="term" value="F:pyrophosphatase activity"/>
    <property type="evidence" value="ECO:0007669"/>
    <property type="project" value="InterPro"/>
</dbReference>
<reference evidence="7 8" key="1">
    <citation type="submission" date="2019-03" db="EMBL/GenBank/DDBJ databases">
        <title>Genomic Encyclopedia of Type Strains, Phase IV (KMG-V): Genome sequencing to study the core and pangenomes of soil and plant-associated prokaryotes.</title>
        <authorList>
            <person name="Whitman W."/>
        </authorList>
    </citation>
    <scope>NUCLEOTIDE SEQUENCE [LARGE SCALE GENOMIC DNA]</scope>
    <source>
        <strain evidence="7 8">IE4868</strain>
    </source>
</reference>
<name>A0A4R3RT24_9HYPH</name>
<comment type="caution">
    <text evidence="7">The sequence shown here is derived from an EMBL/GenBank/DDBJ whole genome shotgun (WGS) entry which is preliminary data.</text>
</comment>
<organism evidence="7 8">
    <name type="scientific">Rhizobium azibense</name>
    <dbReference type="NCBI Taxonomy" id="1136135"/>
    <lineage>
        <taxon>Bacteria</taxon>
        <taxon>Pseudomonadati</taxon>
        <taxon>Pseudomonadota</taxon>
        <taxon>Alphaproteobacteria</taxon>
        <taxon>Hyphomicrobiales</taxon>
        <taxon>Rhizobiaceae</taxon>
        <taxon>Rhizobium/Agrobacterium group</taxon>
        <taxon>Rhizobium</taxon>
    </lineage>
</organism>
<evidence type="ECO:0000313" key="8">
    <source>
        <dbReference type="Proteomes" id="UP000295507"/>
    </source>
</evidence>